<keyword evidence="4 5" id="KW-0862">Zinc</keyword>
<evidence type="ECO:0000256" key="1">
    <source>
        <dbReference type="ARBA" id="ARBA00022723"/>
    </source>
</evidence>
<dbReference type="Proteomes" id="UP001642260">
    <property type="component" value="Unassembled WGS sequence"/>
</dbReference>
<evidence type="ECO:0000256" key="3">
    <source>
        <dbReference type="ARBA" id="ARBA00022771"/>
    </source>
</evidence>
<protein>
    <recommendedName>
        <fullName evidence="7">C3H1-type domain-containing protein</fullName>
    </recommendedName>
</protein>
<name>A0ABC8KFE1_ERUVS</name>
<gene>
    <name evidence="8" type="ORF">ERUC_LOCUS23011</name>
</gene>
<dbReference type="PANTHER" id="PTHR46156">
    <property type="entry name" value="CCCH ZINGC FINGER"/>
    <property type="match status" value="1"/>
</dbReference>
<keyword evidence="1 5" id="KW-0479">Metal-binding</keyword>
<evidence type="ECO:0000256" key="2">
    <source>
        <dbReference type="ARBA" id="ARBA00022737"/>
    </source>
</evidence>
<evidence type="ECO:0000259" key="7">
    <source>
        <dbReference type="PROSITE" id="PS50103"/>
    </source>
</evidence>
<dbReference type="GO" id="GO:0005634">
    <property type="term" value="C:nucleus"/>
    <property type="evidence" value="ECO:0007669"/>
    <property type="project" value="UniProtKB-ARBA"/>
</dbReference>
<keyword evidence="9" id="KW-1185">Reference proteome</keyword>
<dbReference type="InterPro" id="IPR000571">
    <property type="entry name" value="Znf_CCCH"/>
</dbReference>
<feature type="region of interest" description="Disordered" evidence="6">
    <location>
        <begin position="1345"/>
        <end position="1367"/>
    </location>
</feature>
<feature type="compositionally biased region" description="Basic and acidic residues" evidence="6">
    <location>
        <begin position="214"/>
        <end position="226"/>
    </location>
</feature>
<feature type="region of interest" description="Disordered" evidence="6">
    <location>
        <begin position="798"/>
        <end position="830"/>
    </location>
</feature>
<proteinExistence type="predicted"/>
<dbReference type="Gene3D" id="4.10.1000.10">
    <property type="entry name" value="Zinc finger, CCCH-type"/>
    <property type="match status" value="1"/>
</dbReference>
<feature type="region of interest" description="Disordered" evidence="6">
    <location>
        <begin position="1042"/>
        <end position="1070"/>
    </location>
</feature>
<evidence type="ECO:0000256" key="5">
    <source>
        <dbReference type="PROSITE-ProRule" id="PRU00723"/>
    </source>
</evidence>
<accession>A0ABC8KFE1</accession>
<feature type="compositionally biased region" description="Low complexity" evidence="6">
    <location>
        <begin position="258"/>
        <end position="271"/>
    </location>
</feature>
<feature type="domain" description="C3H1-type" evidence="7">
    <location>
        <begin position="1474"/>
        <end position="1500"/>
    </location>
</feature>
<organism evidence="8 9">
    <name type="scientific">Eruca vesicaria subsp. sativa</name>
    <name type="common">Garden rocket</name>
    <name type="synonym">Eruca sativa</name>
    <dbReference type="NCBI Taxonomy" id="29727"/>
    <lineage>
        <taxon>Eukaryota</taxon>
        <taxon>Viridiplantae</taxon>
        <taxon>Streptophyta</taxon>
        <taxon>Embryophyta</taxon>
        <taxon>Tracheophyta</taxon>
        <taxon>Spermatophyta</taxon>
        <taxon>Magnoliopsida</taxon>
        <taxon>eudicotyledons</taxon>
        <taxon>Gunneridae</taxon>
        <taxon>Pentapetalae</taxon>
        <taxon>rosids</taxon>
        <taxon>malvids</taxon>
        <taxon>Brassicales</taxon>
        <taxon>Brassicaceae</taxon>
        <taxon>Brassiceae</taxon>
        <taxon>Eruca</taxon>
    </lineage>
</organism>
<dbReference type="GO" id="GO:0008270">
    <property type="term" value="F:zinc ion binding"/>
    <property type="evidence" value="ECO:0007669"/>
    <property type="project" value="UniProtKB-KW"/>
</dbReference>
<feature type="compositionally biased region" description="Polar residues" evidence="6">
    <location>
        <begin position="685"/>
        <end position="696"/>
    </location>
</feature>
<feature type="compositionally biased region" description="Polar residues" evidence="6">
    <location>
        <begin position="1"/>
        <end position="12"/>
    </location>
</feature>
<feature type="region of interest" description="Disordered" evidence="6">
    <location>
        <begin position="1"/>
        <end position="68"/>
    </location>
</feature>
<evidence type="ECO:0000256" key="4">
    <source>
        <dbReference type="ARBA" id="ARBA00022833"/>
    </source>
</evidence>
<feature type="region of interest" description="Disordered" evidence="6">
    <location>
        <begin position="214"/>
        <end position="293"/>
    </location>
</feature>
<evidence type="ECO:0000313" key="8">
    <source>
        <dbReference type="EMBL" id="CAH8357256.1"/>
    </source>
</evidence>
<keyword evidence="2" id="KW-0677">Repeat</keyword>
<feature type="region of interest" description="Disordered" evidence="6">
    <location>
        <begin position="449"/>
        <end position="487"/>
    </location>
</feature>
<dbReference type="SMART" id="SM00356">
    <property type="entry name" value="ZnF_C3H1"/>
    <property type="match status" value="3"/>
</dbReference>
<sequence length="1562" mass="172427">MDSSHYNPSYAQWNPPLPLLPPSLPPPPPRQPHPDIPIFHLPSSQSREPRHHYLPPKPAVNQPSSFYSLQPPQQHLQYIPEKFNYESQKVSQPSESLDISHSALVRYNDKRLDSLTVDASQGPMDRSPGPNHQYVGINSGLDASSRCRVKFRILGHARKESGASSQLLKEEFDRCFRSSSASHEGARNQRLSEAYNGERKVLYPRKRCDCYHLDRGRREGSNDSKRTTPGKKQIQKKKSALLRLETPRSHNGGENARSRSSYSGRSFDSNSFKSGIHPRRSVTHMSSKGRRALVPDKSERALVSEENGNKSILKSREDLLDRTGTGCKDLLPKGLEMEDSVTKKTNTSPKKLVITWSTVADLSGSSEVRIRFAGVSMCSVGSQPCEGVDMDCLPSRDLRVMDVNAGVEERKFIGSSVGSLGCVDEDFEKSSIDASIHFNSEDPTDRVLVKSDGGGIEDDSKGINKNVGSLSSENDSRRGLPESPVSSVSVDIPYVSTELASANNNVSGDLVNAHSVTAGTFTNTTVNPLVENENVSRTESMEATALNSAAEMAENRDSVKGKKTCEKSTSSSLTKVGVKESSVVLPVERADGCSGSESGLAMAVPSDVCMETVSAERLVPDEDLGITSHHPAEIPSVIPLVAVNEQVQNRTFIQANHSDPRDGIMHEENNCAENTDVDTQEEKTSPSGGTLNYKTPGTDNVALTGDSVFPCNSVSSSLGRSFRIRSEIHVATTVDETCKDKPKLKYSGGSNKYRTRGTNIFAFSGDSVPPCDSLTKSPRLYRQIRSEVHIPSMVDDTSNYKEKAKPSGGTSKCRTPEADVTSDVGGQEKYSPNRVKTDIFDGEAWSSVVNVSGNEILGASGVRLSSRYEIENRKKKSNYSTQKRYSHALPFVSDNKKDANPPNKRHTWHRKPDTSASAFVAAKPLSSTLFTQTKFPIVTAQSSSSYVRKGNCLLRKPSYSSPAVTLELPPSAIQLKRIEDKSTGSASRVDVGNAYFLVKNGEISTLERQSNPPSDSNTPKVSNAIVTSGKCPLSYSSDHLITGLPESTMDSATSGEANVPHSGGDASKTSDTLIQSDYASDCQQKRNHPKLDSSNLKRAVYVKTKVKQLIAASDIHGATKGQIPTSDGYFKRSKNQLVRTSASCVSHSPDDASDSRAAPTMVSKRSSSSDFSDSAVTRPYKRSKFSLVWTQNDAQSRLRTSQMRYQKILPQLVPWKRVTYWRRLMNSVSGSALRNSSFSNISQKLSMMRKRHTVYTRSTNGYSLRKSKVLSVGGSHLKWSKSIERDSRKANEEAILTVAEFSKKESEKHFGQSTSRMTSRNHLTRERVFRIGSLRYKMDSSRRTLQRISDDDSPCSGPTENGKGAKRPFIPKRLLIGNEEYVRVGNGNQLVRDPKKRTRALANEKVRWSLHNVRLRLAKKKKKYCQFFTRFGKCNKDDGKCPYVHDPSKIAVCTKFLNGLCANANCKLTHKVIPERMPDCSYFLQGLCNNEACPYRHVHVNPSAAICDGFLKGYCSDGDEVRIQFRIHFTCNVLSSITFFAHAYACFVITDSLSDLDPIYFF</sequence>
<feature type="compositionally biased region" description="Pro residues" evidence="6">
    <location>
        <begin position="15"/>
        <end position="35"/>
    </location>
</feature>
<dbReference type="EMBL" id="CAKOAT010230709">
    <property type="protein sequence ID" value="CAH8357256.1"/>
    <property type="molecule type" value="Genomic_DNA"/>
</dbReference>
<feature type="compositionally biased region" description="Basic residues" evidence="6">
    <location>
        <begin position="276"/>
        <end position="291"/>
    </location>
</feature>
<dbReference type="PROSITE" id="PS50103">
    <property type="entry name" value="ZF_C3H1"/>
    <property type="match status" value="2"/>
</dbReference>
<feature type="region of interest" description="Disordered" evidence="6">
    <location>
        <begin position="1143"/>
        <end position="1175"/>
    </location>
</feature>
<comment type="caution">
    <text evidence="8">The sequence shown here is derived from an EMBL/GenBank/DDBJ whole genome shotgun (WGS) entry which is preliminary data.</text>
</comment>
<evidence type="ECO:0000313" key="9">
    <source>
        <dbReference type="Proteomes" id="UP001642260"/>
    </source>
</evidence>
<keyword evidence="3 5" id="KW-0863">Zinc-finger</keyword>
<feature type="region of interest" description="Disordered" evidence="6">
    <location>
        <begin position="674"/>
        <end position="696"/>
    </location>
</feature>
<feature type="domain" description="C3H1-type" evidence="7">
    <location>
        <begin position="1419"/>
        <end position="1448"/>
    </location>
</feature>
<evidence type="ECO:0000256" key="6">
    <source>
        <dbReference type="SAM" id="MobiDB-lite"/>
    </source>
</evidence>
<reference evidence="8 9" key="1">
    <citation type="submission" date="2022-03" db="EMBL/GenBank/DDBJ databases">
        <authorList>
            <person name="Macdonald S."/>
            <person name="Ahmed S."/>
            <person name="Newling K."/>
        </authorList>
    </citation>
    <scope>NUCLEOTIDE SEQUENCE [LARGE SCALE GENOMIC DNA]</scope>
</reference>
<feature type="zinc finger region" description="C3H1-type" evidence="5">
    <location>
        <begin position="1419"/>
        <end position="1448"/>
    </location>
</feature>
<feature type="zinc finger region" description="C3H1-type" evidence="5">
    <location>
        <begin position="1474"/>
        <end position="1500"/>
    </location>
</feature>
<dbReference type="PANTHER" id="PTHR46156:SF1">
    <property type="entry name" value="ZINC FINGER CCCH DOMAIN-CONTAINING PROTEIN 3"/>
    <property type="match status" value="1"/>
</dbReference>
<dbReference type="FunFam" id="4.10.1000.10:FF:000008">
    <property type="entry name" value="zinc finger CCCH domain-containing protein 3"/>
    <property type="match status" value="1"/>
</dbReference>
<feature type="region of interest" description="Disordered" evidence="6">
    <location>
        <begin position="892"/>
        <end position="913"/>
    </location>
</feature>